<dbReference type="AlphaFoldDB" id="A0A5J4IZX4"/>
<keyword evidence="3" id="KW-1185">Reference proteome</keyword>
<dbReference type="Pfam" id="PF00246">
    <property type="entry name" value="Peptidase_M14"/>
    <property type="match status" value="1"/>
</dbReference>
<evidence type="ECO:0000259" key="1">
    <source>
        <dbReference type="Pfam" id="PF00246"/>
    </source>
</evidence>
<dbReference type="OrthoDB" id="1119199at2"/>
<feature type="domain" description="Peptidase M14" evidence="1">
    <location>
        <begin position="27"/>
        <end position="134"/>
    </location>
</feature>
<dbReference type="GO" id="GO:0004181">
    <property type="term" value="F:metallocarboxypeptidase activity"/>
    <property type="evidence" value="ECO:0007669"/>
    <property type="project" value="InterPro"/>
</dbReference>
<sequence>MKNEHLKNWFNKNFESRISGRYITLNHLDLLLKDLQEIAKIEILGLSENGLEIPILKIGNGSKKVLAWSQMHGNESTTTKGVFDFLKFLNSKEIYKSEIDLFLKTHTFFVIPILNPDGAILNTRENFNKIDLNRDAQLQTQRESLLLRGCFDSIKPNLCLNLHDQRSIFGFANGNPATISFLAPAAEKSRKITLARKIAIGYINRAVQLLEIEIPNNIGRFDDSFNINCVGDSFTALETPTILVEAGHLGDDYSRDSSRYYVFLALVGILLSASENISLDKAMKNYFHLPENEKNFNDIVLINVLLEKGKLGTVGCQFKEVLNENVVEFQLIVDSISNNQKIYGHKIFDLQGNRVLINSQESYHIGQKIESIFDETHKNSIY</sequence>
<dbReference type="EMBL" id="BKCG01000008">
    <property type="protein sequence ID" value="GER60536.1"/>
    <property type="molecule type" value="Genomic_DNA"/>
</dbReference>
<reference evidence="2 3" key="1">
    <citation type="submission" date="2019-08" db="EMBL/GenBank/DDBJ databases">
        <title>Draft genome sequence of Ulvibacter marinus type strain NBRC 109484.</title>
        <authorList>
            <person name="Kawano K."/>
            <person name="Ushijima N."/>
            <person name="Kihara M."/>
            <person name="Itoh H."/>
        </authorList>
    </citation>
    <scope>NUCLEOTIDE SEQUENCE [LARGE SCALE GENOMIC DNA]</scope>
    <source>
        <strain evidence="2 3">NBRC 109484</strain>
    </source>
</reference>
<dbReference type="Gene3D" id="3.40.630.10">
    <property type="entry name" value="Zn peptidases"/>
    <property type="match status" value="1"/>
</dbReference>
<dbReference type="SUPFAM" id="SSF53187">
    <property type="entry name" value="Zn-dependent exopeptidases"/>
    <property type="match status" value="1"/>
</dbReference>
<evidence type="ECO:0000313" key="2">
    <source>
        <dbReference type="EMBL" id="GER60536.1"/>
    </source>
</evidence>
<gene>
    <name evidence="2" type="ORF">ULMA_26440</name>
</gene>
<dbReference type="InterPro" id="IPR000834">
    <property type="entry name" value="Peptidase_M14"/>
</dbReference>
<dbReference type="Proteomes" id="UP000326509">
    <property type="component" value="Unassembled WGS sequence"/>
</dbReference>
<organism evidence="2 3">
    <name type="scientific">Patiriisocius marinus</name>
    <dbReference type="NCBI Taxonomy" id="1397112"/>
    <lineage>
        <taxon>Bacteria</taxon>
        <taxon>Pseudomonadati</taxon>
        <taxon>Bacteroidota</taxon>
        <taxon>Flavobacteriia</taxon>
        <taxon>Flavobacteriales</taxon>
        <taxon>Flavobacteriaceae</taxon>
        <taxon>Patiriisocius</taxon>
    </lineage>
</organism>
<accession>A0A5J4IZX4</accession>
<dbReference type="GO" id="GO:0006508">
    <property type="term" value="P:proteolysis"/>
    <property type="evidence" value="ECO:0007669"/>
    <property type="project" value="InterPro"/>
</dbReference>
<protein>
    <submittedName>
        <fullName evidence="2">Peptidase M14</fullName>
    </submittedName>
</protein>
<proteinExistence type="predicted"/>
<name>A0A5J4IZX4_9FLAO</name>
<comment type="caution">
    <text evidence="2">The sequence shown here is derived from an EMBL/GenBank/DDBJ whole genome shotgun (WGS) entry which is preliminary data.</text>
</comment>
<dbReference type="GO" id="GO:0008270">
    <property type="term" value="F:zinc ion binding"/>
    <property type="evidence" value="ECO:0007669"/>
    <property type="project" value="InterPro"/>
</dbReference>
<dbReference type="RefSeq" id="WP_151674969.1">
    <property type="nucleotide sequence ID" value="NZ_BKCG01000008.1"/>
</dbReference>
<evidence type="ECO:0000313" key="3">
    <source>
        <dbReference type="Proteomes" id="UP000326509"/>
    </source>
</evidence>